<reference evidence="1 2" key="1">
    <citation type="journal article" date="2018" name="J. Microbiol.">
        <title>Baekduia soli gen. nov., sp. nov., a novel bacterium isolated from the soil of Baekdu Mountain and proposal of a novel family name, Baekduiaceae fam. nov.</title>
        <authorList>
            <person name="An D.S."/>
            <person name="Siddiqi M.Z."/>
            <person name="Kim K.H."/>
            <person name="Yu H.S."/>
            <person name="Im W.T."/>
        </authorList>
    </citation>
    <scope>NUCLEOTIDE SEQUENCE [LARGE SCALE GENOMIC DNA]</scope>
    <source>
        <strain evidence="1 2">BR7-21</strain>
    </source>
</reference>
<name>A0A5B8U789_9ACTN</name>
<dbReference type="AlphaFoldDB" id="A0A5B8U789"/>
<gene>
    <name evidence="1" type="ORF">FSW04_15320</name>
</gene>
<keyword evidence="2" id="KW-1185">Reference proteome</keyword>
<sequence length="190" mass="21315">MSNSVQHERRPTGPYYEVRTPLLSQGDIFDDVPLGYPSPALEIAVEEVDESARAFLSGPLSFGPAMLITPTCSLRSQTAGRDYAHPVRTLVPLRPVQELMEAGILDPSKRGLAERRDSLINYMWMPPLPDVGLEESMALLYMPATLHHDMIADRRVSQLTRDASSQLQKKLAWYSTSMLLERSDFDPPMD</sequence>
<dbReference type="RefSeq" id="WP_146920761.1">
    <property type="nucleotide sequence ID" value="NZ_CP042430.1"/>
</dbReference>
<dbReference type="KEGG" id="bsol:FSW04_15320"/>
<evidence type="ECO:0000313" key="1">
    <source>
        <dbReference type="EMBL" id="QEC48811.1"/>
    </source>
</evidence>
<dbReference type="EMBL" id="CP042430">
    <property type="protein sequence ID" value="QEC48811.1"/>
    <property type="molecule type" value="Genomic_DNA"/>
</dbReference>
<evidence type="ECO:0000313" key="2">
    <source>
        <dbReference type="Proteomes" id="UP000321805"/>
    </source>
</evidence>
<organism evidence="1 2">
    <name type="scientific">Baekduia soli</name>
    <dbReference type="NCBI Taxonomy" id="496014"/>
    <lineage>
        <taxon>Bacteria</taxon>
        <taxon>Bacillati</taxon>
        <taxon>Actinomycetota</taxon>
        <taxon>Thermoleophilia</taxon>
        <taxon>Solirubrobacterales</taxon>
        <taxon>Baekduiaceae</taxon>
        <taxon>Baekduia</taxon>
    </lineage>
</organism>
<dbReference type="Proteomes" id="UP000321805">
    <property type="component" value="Chromosome"/>
</dbReference>
<accession>A0A5B8U789</accession>
<protein>
    <submittedName>
        <fullName evidence="1">Uncharacterized protein</fullName>
    </submittedName>
</protein>
<proteinExistence type="predicted"/>